<sequence>MEQKEALHKFTNSGQTTVIQILKAFSVLTGESLRHYLADRAAQYRQRTGELGYYQFMAEKSGKSIITLPSSFNQPVNLERLREVLAEHGVAFAFRQYDGKTDLLFRFQDKEVINKAMDDLLKDIHDPDAKLWQDIVKDPDLRSSVAEEFKKSDKQTASTMQTQAQNMAKAAPAAGKGRTR</sequence>
<feature type="compositionally biased region" description="Low complexity" evidence="1">
    <location>
        <begin position="168"/>
        <end position="180"/>
    </location>
</feature>
<dbReference type="AlphaFoldDB" id="A0A3F3H205"/>
<proteinExistence type="predicted"/>
<evidence type="ECO:0000313" key="2">
    <source>
        <dbReference type="EMBL" id="GAP04995.1"/>
    </source>
</evidence>
<reference evidence="2" key="1">
    <citation type="journal article" date="2015" name="BMC Genomics">
        <title>Comparative genomics of Fructobacillus spp. and Leuconostoc spp. reveals niche-specific evolution of Fructobacillus spp.</title>
        <authorList>
            <person name="Endo A."/>
            <person name="Tanizawa Y."/>
            <person name="Tanaka N."/>
            <person name="Maeno S."/>
            <person name="Kumar H."/>
            <person name="Shiwa Y."/>
            <person name="Okada S."/>
            <person name="Yoshikawa H."/>
            <person name="Dicks L."/>
            <person name="Nakagawa J."/>
            <person name="Arita M."/>
        </authorList>
    </citation>
    <scope>NUCLEOTIDE SEQUENCE [LARGE SCALE GENOMIC DNA]</scope>
    <source>
        <strain evidence="2">F214-1</strain>
    </source>
</reference>
<feature type="compositionally biased region" description="Polar residues" evidence="1">
    <location>
        <begin position="155"/>
        <end position="166"/>
    </location>
</feature>
<organism evidence="2">
    <name type="scientific">Fructobacillus tropaeoli</name>
    <dbReference type="NCBI Taxonomy" id="709323"/>
    <lineage>
        <taxon>Bacteria</taxon>
        <taxon>Bacillati</taxon>
        <taxon>Bacillota</taxon>
        <taxon>Bacilli</taxon>
        <taxon>Lactobacillales</taxon>
        <taxon>Lactobacillaceae</taxon>
        <taxon>Fructobacillus</taxon>
    </lineage>
</organism>
<dbReference type="RefSeq" id="WP_059394319.1">
    <property type="nucleotide sequence ID" value="NZ_DF968093.1"/>
</dbReference>
<gene>
    <name evidence="2" type="ORF">FTRO_0160080</name>
</gene>
<dbReference type="EMBL" id="DF968093">
    <property type="protein sequence ID" value="GAP04995.1"/>
    <property type="molecule type" value="Genomic_DNA"/>
</dbReference>
<feature type="region of interest" description="Disordered" evidence="1">
    <location>
        <begin position="146"/>
        <end position="180"/>
    </location>
</feature>
<dbReference type="STRING" id="709323.GCA_001047135_01560"/>
<dbReference type="InterPro" id="IPR024234">
    <property type="entry name" value="DUF3801"/>
</dbReference>
<name>A0A3F3H205_9LACO</name>
<protein>
    <submittedName>
        <fullName evidence="2">PcfB protein</fullName>
    </submittedName>
</protein>
<dbReference type="Proteomes" id="UP000064514">
    <property type="component" value="Unassembled WGS sequence"/>
</dbReference>
<accession>A0A3F3H205</accession>
<dbReference type="Pfam" id="PF12687">
    <property type="entry name" value="DUF3801"/>
    <property type="match status" value="1"/>
</dbReference>
<evidence type="ECO:0000256" key="1">
    <source>
        <dbReference type="SAM" id="MobiDB-lite"/>
    </source>
</evidence>